<protein>
    <submittedName>
        <fullName evidence="3">YceI family protein</fullName>
    </submittedName>
</protein>
<evidence type="ECO:0000256" key="1">
    <source>
        <dbReference type="ARBA" id="ARBA00008812"/>
    </source>
</evidence>
<dbReference type="SMART" id="SM00867">
    <property type="entry name" value="YceI"/>
    <property type="match status" value="1"/>
</dbReference>
<accession>A0ABW2I191</accession>
<proteinExistence type="inferred from homology"/>
<dbReference type="Gene3D" id="2.40.128.110">
    <property type="entry name" value="Lipid/polyisoprenoid-binding, YceI-like"/>
    <property type="match status" value="1"/>
</dbReference>
<dbReference type="EMBL" id="JBHTBJ010000035">
    <property type="protein sequence ID" value="MFC7278624.1"/>
    <property type="molecule type" value="Genomic_DNA"/>
</dbReference>
<keyword evidence="4" id="KW-1185">Reference proteome</keyword>
<evidence type="ECO:0000313" key="4">
    <source>
        <dbReference type="Proteomes" id="UP001596548"/>
    </source>
</evidence>
<evidence type="ECO:0000313" key="3">
    <source>
        <dbReference type="EMBL" id="MFC7278624.1"/>
    </source>
</evidence>
<reference evidence="4" key="1">
    <citation type="journal article" date="2019" name="Int. J. Syst. Evol. Microbiol.">
        <title>The Global Catalogue of Microorganisms (GCM) 10K type strain sequencing project: providing services to taxonomists for standard genome sequencing and annotation.</title>
        <authorList>
            <consortium name="The Broad Institute Genomics Platform"/>
            <consortium name="The Broad Institute Genome Sequencing Center for Infectious Disease"/>
            <person name="Wu L."/>
            <person name="Ma J."/>
        </authorList>
    </citation>
    <scope>NUCLEOTIDE SEQUENCE [LARGE SCALE GENOMIC DNA]</scope>
    <source>
        <strain evidence="4">XZYJT-10</strain>
    </source>
</reference>
<dbReference type="SUPFAM" id="SSF101874">
    <property type="entry name" value="YceI-like"/>
    <property type="match status" value="1"/>
</dbReference>
<dbReference type="RefSeq" id="WP_378975635.1">
    <property type="nucleotide sequence ID" value="NZ_JBHTBJ010000035.1"/>
</dbReference>
<dbReference type="InterPro" id="IPR036761">
    <property type="entry name" value="TTHA0802/YceI-like_sf"/>
</dbReference>
<dbReference type="InterPro" id="IPR007372">
    <property type="entry name" value="Lipid/polyisoprenoid-bd_YceI"/>
</dbReference>
<sequence>MTESVAAGTRPFEGLQIPAAGTYVLDAAHKRVGFVAKHLMIAKVRGHFAEATATITVGDDPLQSSVTASINAASIETGQVDRDNHLRSGDFFEAEKYPTLEFRSTGIKSHAGAEFVLDGELTIKGVTKPVELVVEFEGATVNGYGKPIFAFSAHTEIDREDWGLTWNMALESGGVMVGKKVKIEIEGEAVRQD</sequence>
<dbReference type="Pfam" id="PF04264">
    <property type="entry name" value="YceI"/>
    <property type="match status" value="1"/>
</dbReference>
<gene>
    <name evidence="3" type="ORF">ACFQS1_32005</name>
</gene>
<evidence type="ECO:0000259" key="2">
    <source>
        <dbReference type="SMART" id="SM00867"/>
    </source>
</evidence>
<dbReference type="PANTHER" id="PTHR34406:SF1">
    <property type="entry name" value="PROTEIN YCEI"/>
    <property type="match status" value="1"/>
</dbReference>
<comment type="similarity">
    <text evidence="1">Belongs to the UPF0312 family.</text>
</comment>
<comment type="caution">
    <text evidence="3">The sequence shown here is derived from an EMBL/GenBank/DDBJ whole genome shotgun (WGS) entry which is preliminary data.</text>
</comment>
<name>A0ABW2I191_9ACTN</name>
<organism evidence="3 4">
    <name type="scientific">Paractinoplanes rhizophilus</name>
    <dbReference type="NCBI Taxonomy" id="1416877"/>
    <lineage>
        <taxon>Bacteria</taxon>
        <taxon>Bacillati</taxon>
        <taxon>Actinomycetota</taxon>
        <taxon>Actinomycetes</taxon>
        <taxon>Micromonosporales</taxon>
        <taxon>Micromonosporaceae</taxon>
        <taxon>Paractinoplanes</taxon>
    </lineage>
</organism>
<dbReference type="PANTHER" id="PTHR34406">
    <property type="entry name" value="PROTEIN YCEI"/>
    <property type="match status" value="1"/>
</dbReference>
<feature type="domain" description="Lipid/polyisoprenoid-binding YceI-like" evidence="2">
    <location>
        <begin position="22"/>
        <end position="190"/>
    </location>
</feature>
<dbReference type="Proteomes" id="UP001596548">
    <property type="component" value="Unassembled WGS sequence"/>
</dbReference>